<proteinExistence type="predicted"/>
<organism evidence="1 2">
    <name type="scientific">Methylomusa anaerophila</name>
    <dbReference type="NCBI Taxonomy" id="1930071"/>
    <lineage>
        <taxon>Bacteria</taxon>
        <taxon>Bacillati</taxon>
        <taxon>Bacillota</taxon>
        <taxon>Negativicutes</taxon>
        <taxon>Selenomonadales</taxon>
        <taxon>Sporomusaceae</taxon>
        <taxon>Methylomusa</taxon>
    </lineage>
</organism>
<dbReference type="EMBL" id="AP018449">
    <property type="protein sequence ID" value="BBB92438.1"/>
    <property type="molecule type" value="Genomic_DNA"/>
</dbReference>
<accession>A0A348AMZ0</accession>
<name>A0A348AMZ0_9FIRM</name>
<keyword evidence="2" id="KW-1185">Reference proteome</keyword>
<dbReference type="RefSeq" id="WP_126309310.1">
    <property type="nucleotide sequence ID" value="NZ_AP018449.1"/>
</dbReference>
<dbReference type="KEGG" id="mana:MAMMFC1_03131"/>
<sequence>MTEEIKTRIPLWLYPSTIEGVDAILEKDNCKSRSEFIEKAIRFYSGYIAAEDGMKYLPTAITSAMSGIVSSSENRMARLMFKLAVEMSMMMNILATTADVDENTLRRLRGKCVNDVKKSVGSVTFEDVVKFQKGD</sequence>
<gene>
    <name evidence="1" type="ORF">MAMMFC1_03131</name>
</gene>
<dbReference type="OrthoDB" id="1734420at2"/>
<protein>
    <recommendedName>
        <fullName evidence="3">Ribbon-helix-helix protein CopG domain-containing protein</fullName>
    </recommendedName>
</protein>
<dbReference type="Proteomes" id="UP000276437">
    <property type="component" value="Chromosome"/>
</dbReference>
<evidence type="ECO:0000313" key="1">
    <source>
        <dbReference type="EMBL" id="BBB92438.1"/>
    </source>
</evidence>
<reference evidence="1 2" key="1">
    <citation type="journal article" date="2018" name="Int. J. Syst. Evol. Microbiol.">
        <title>Methylomusa anaerophila gen. nov., sp. nov., an anaerobic methanol-utilizing bacterium isolated from a microbial fuel cell.</title>
        <authorList>
            <person name="Amano N."/>
            <person name="Yamamuro A."/>
            <person name="Miyahara M."/>
            <person name="Kouzuma A."/>
            <person name="Abe T."/>
            <person name="Watanabe K."/>
        </authorList>
    </citation>
    <scope>NUCLEOTIDE SEQUENCE [LARGE SCALE GENOMIC DNA]</scope>
    <source>
        <strain evidence="1 2">MMFC1</strain>
    </source>
</reference>
<evidence type="ECO:0008006" key="3">
    <source>
        <dbReference type="Google" id="ProtNLM"/>
    </source>
</evidence>
<dbReference type="AlphaFoldDB" id="A0A348AMZ0"/>
<evidence type="ECO:0000313" key="2">
    <source>
        <dbReference type="Proteomes" id="UP000276437"/>
    </source>
</evidence>